<evidence type="ECO:0000256" key="1">
    <source>
        <dbReference type="SAM" id="Phobius"/>
    </source>
</evidence>
<dbReference type="STRING" id="159087.Daro_1252"/>
<keyword evidence="1" id="KW-0472">Membrane</keyword>
<dbReference type="AlphaFoldDB" id="Q47GM4"/>
<gene>
    <name evidence="2" type="ordered locus">Daro_1252</name>
</gene>
<keyword evidence="1" id="KW-1133">Transmembrane helix</keyword>
<feature type="transmembrane region" description="Helical" evidence="1">
    <location>
        <begin position="27"/>
        <end position="46"/>
    </location>
</feature>
<feature type="transmembrane region" description="Helical" evidence="1">
    <location>
        <begin position="293"/>
        <end position="317"/>
    </location>
</feature>
<accession>Q47GM4</accession>
<dbReference type="EMBL" id="CP000089">
    <property type="protein sequence ID" value="AAZ46007.1"/>
    <property type="molecule type" value="Genomic_DNA"/>
</dbReference>
<reference evidence="2" key="1">
    <citation type="submission" date="2005-08" db="EMBL/GenBank/DDBJ databases">
        <title>Complete sequence of Dechloromonas aromatica RCB.</title>
        <authorList>
            <person name="Salinero K.K."/>
            <person name="Copeland A."/>
            <person name="Lucas S."/>
            <person name="Lapidus A."/>
            <person name="Barry K."/>
            <person name="Detter J.C."/>
            <person name="Glavina T."/>
            <person name="Hammon N."/>
            <person name="Israni S."/>
            <person name="Pitluck S."/>
            <person name="Di Bartolo G."/>
            <person name="Trong S."/>
            <person name="Schmutz J."/>
            <person name="Larimer F."/>
            <person name="Land M."/>
            <person name="Ivanova N."/>
            <person name="Richardson P."/>
        </authorList>
    </citation>
    <scope>NUCLEOTIDE SEQUENCE</scope>
    <source>
        <strain evidence="2">RCB</strain>
    </source>
</reference>
<dbReference type="HOGENOM" id="CLU_699655_0_0_4"/>
<protein>
    <submittedName>
        <fullName evidence="2">Uncharacterized protein</fullName>
    </submittedName>
</protein>
<feature type="transmembrane region" description="Helical" evidence="1">
    <location>
        <begin position="121"/>
        <end position="139"/>
    </location>
</feature>
<feature type="transmembrane region" description="Helical" evidence="1">
    <location>
        <begin position="53"/>
        <end position="74"/>
    </location>
</feature>
<feature type="transmembrane region" description="Helical" evidence="1">
    <location>
        <begin position="329"/>
        <end position="350"/>
    </location>
</feature>
<proteinExistence type="predicted"/>
<sequence length="394" mass="42918">MLPALFLCLTLHHLLFGLHEAMFGDQAIALRAFILFSALLLLFFAMPAIRVKTLLSIVSVIALGGLIVSIELLYEIAETQVFKRSTWFQISNMECVKLITGWVLPQLYLPGYRPTGLLEHAHASTFFVAISALAAISLYSYSSRRLWIGIVVVETVALCSHGTRMPVVALIFSFLLIAFFLHLSSVDKKLKQRALLDMFASVISAGAILFIDPVGASAQYYKPAVTDADFQVPPGFLFDLAKRLLIESEWWHLLRGEASDLAIALFGHGITGSLSGSRLFSDDLFFLALPLQYGLVGFTVLAAICAVSIWKSCALLLAPSVADEAASSMAIFAGGVLFVLSVSMLHIGVIQRKVIFPLLPLSIGTRWCYRLSKARAPSAENNPAMIPSVYGTGS</sequence>
<keyword evidence="1" id="KW-0812">Transmembrane</keyword>
<feature type="transmembrane region" description="Helical" evidence="1">
    <location>
        <begin position="194"/>
        <end position="211"/>
    </location>
</feature>
<organism evidence="2">
    <name type="scientific">Dechloromonas aromatica (strain RCB)</name>
    <dbReference type="NCBI Taxonomy" id="159087"/>
    <lineage>
        <taxon>Bacteria</taxon>
        <taxon>Pseudomonadati</taxon>
        <taxon>Pseudomonadota</taxon>
        <taxon>Betaproteobacteria</taxon>
        <taxon>Rhodocyclales</taxon>
        <taxon>Azonexaceae</taxon>
        <taxon>Dechloromonas</taxon>
    </lineage>
</organism>
<feature type="transmembrane region" description="Helical" evidence="1">
    <location>
        <begin position="146"/>
        <end position="163"/>
    </location>
</feature>
<feature type="transmembrane region" description="Helical" evidence="1">
    <location>
        <begin position="169"/>
        <end position="187"/>
    </location>
</feature>
<name>Q47GM4_DECAR</name>
<dbReference type="KEGG" id="dar:Daro_1252"/>
<evidence type="ECO:0000313" key="2">
    <source>
        <dbReference type="EMBL" id="AAZ46007.1"/>
    </source>
</evidence>